<organism evidence="3 4">
    <name type="scientific">Trichoderma asperellum (strain ATCC 204424 / CBS 433.97 / NBRC 101777)</name>
    <dbReference type="NCBI Taxonomy" id="1042311"/>
    <lineage>
        <taxon>Eukaryota</taxon>
        <taxon>Fungi</taxon>
        <taxon>Dikarya</taxon>
        <taxon>Ascomycota</taxon>
        <taxon>Pezizomycotina</taxon>
        <taxon>Sordariomycetes</taxon>
        <taxon>Hypocreomycetidae</taxon>
        <taxon>Hypocreales</taxon>
        <taxon>Hypocreaceae</taxon>
        <taxon>Trichoderma</taxon>
    </lineage>
</organism>
<dbReference type="InterPro" id="IPR023394">
    <property type="entry name" value="Sec7_C_sf"/>
</dbReference>
<feature type="compositionally biased region" description="Low complexity" evidence="1">
    <location>
        <begin position="412"/>
        <end position="425"/>
    </location>
</feature>
<evidence type="ECO:0000259" key="2">
    <source>
        <dbReference type="PROSITE" id="PS50190"/>
    </source>
</evidence>
<dbReference type="EMBL" id="KZ679258">
    <property type="protein sequence ID" value="PTB44489.1"/>
    <property type="molecule type" value="Genomic_DNA"/>
</dbReference>
<dbReference type="SUPFAM" id="SSF50729">
    <property type="entry name" value="PH domain-like"/>
    <property type="match status" value="1"/>
</dbReference>
<feature type="region of interest" description="Disordered" evidence="1">
    <location>
        <begin position="1469"/>
        <end position="1508"/>
    </location>
</feature>
<dbReference type="Pfam" id="PF15410">
    <property type="entry name" value="PH_9"/>
    <property type="match status" value="1"/>
</dbReference>
<dbReference type="OrthoDB" id="2157641at2759"/>
<dbReference type="SUPFAM" id="SSF48425">
    <property type="entry name" value="Sec7 domain"/>
    <property type="match status" value="1"/>
</dbReference>
<feature type="region of interest" description="Disordered" evidence="1">
    <location>
        <begin position="551"/>
        <end position="724"/>
    </location>
</feature>
<dbReference type="STRING" id="1042311.A0A2T3ZI50"/>
<dbReference type="GO" id="GO:0005085">
    <property type="term" value="F:guanyl-nucleotide exchange factor activity"/>
    <property type="evidence" value="ECO:0007669"/>
    <property type="project" value="InterPro"/>
</dbReference>
<feature type="region of interest" description="Disordered" evidence="1">
    <location>
        <begin position="1010"/>
        <end position="1060"/>
    </location>
</feature>
<dbReference type="InterPro" id="IPR041681">
    <property type="entry name" value="PH_9"/>
</dbReference>
<feature type="domain" description="SEC7" evidence="2">
    <location>
        <begin position="733"/>
        <end position="918"/>
    </location>
</feature>
<sequence>MQSNQRHPTTLPHRRAPVPKLSLVTSLASRPRSEVPHTTTASLLAKPLILSDPNAQRPELYSQQLRDLASTPPTVTATATRNVNASFLDDPTPIEPEMADQHASRALRDSHDLSLSPRNITRDSLVNNMLLSLDQFSLGQTTTSTSGGLFGGKALTYDDPRPWANDTTFSRGRGANTGRHHYSYSSDYDDDSTRTSVQLPRADDRNRSRRRRSNSSSTFQAPFPTINNNNNNNINNNNPRDFTQRTQSGPAPHDYYSRPRAGTKGSTSTSGSIDAGYPQNIAGPSSSARGGFRRSASFDFGPPQMQSQPLMSPFHLEFPNNPVSDDYGAAPTPTIPGGPRRVPSNLAIPHASPYPTEYPSLERNRSPVRSVNSSSGRTKRPVNNQSVAPAMALSDFDAAPAPSVSYGKSKEQQLAASQSAGALSQPKERPGFFRRVFGSSKNTAAPTDTSAPRLTNQTNSPAQPPKDIQPAPQSQPVLQKKPSSFFRRRKKSIADEAPPLPGDVPPLPPLSADFDRPASPASSLRQIMNPYLKESAMPANPLGDITNRAATSAVEDDDDDDRPEFQRDFSPDYEPSPNAKIRAVHNSDSDQEKSSTDMANRPSNGLKHRNNSFLDLDGGSDNEDLPIQQRGTNSSALDKENDARLASPSAYKNRDSTGTIRAKKSPYLDDQEKPNGGPVRPTVTIPADAHRSTSFASASTDDGDYKTAPSTSGPPSVRIERTSVSSPKGLGTLDFLKNRDLDEPEFVIGEPTEDDQQKAQQIYDGVEDFIPKEKAASWMGEEGPIRQRTLKAYIELYDFTDLSILSALRKVCGRLILRGETQQVDRILVAFSKRWCDCNPNHGFKATDVIHTICYSIMLLNTDLHMADIEQKMTRSQFVKNTLTTITQAVEESVPDAFERPSILPDRGSALHEGVRPSIDPQDKRSFRNSFRPQPRAEAQGGDANDECGPLVKTSFFGPMKAWEEQIEIVLKSIYNSIRDDKLPLFGAEPERHLNTMPSQSSLSVMGMLKRSPSVLSKAPSESQMSTRGRLADNSRNPGSRWASKSRSRPGLGRNGFNSSRTSFDDANSLWSPAMSSATWSRYSLGRTQGSMSQDSFGSAMPRGDYQQSIGFANALSQAIVRDEDANGNDSMSLMSAEVPATQLLDDESLELAGPPWMKEGRVMHKHHLDGVGKRAKERNWTEVFAVIQRGQMSLFSFNAPKSTRQKSRTRNAEKVNVPVGGGNWQDNAVSLGTFNLRLTLASALPSPGYSRSRPYVWALSLPTGAVHLFQVGTPEIIKEFVNTANYWSSRLSTHPLIGGISNIEYGWSDAIINNSLIGAANDNASIMSGGRNSRPGSRATHGRQSSVQSVTLPSSSMDHGSGALTQSAGRGKLPGDRITIAEWAPPTQSMRPSNLPETEQLETLTAYVKSIEDDLQNHNQLRSPMLLAFTPRGSNANKAMANWERKSAYLLREIVKFRTYVDTLQQSESRRREIHKERDLARRAARGELNEGDMDLSDEEGDETLRP</sequence>
<dbReference type="InterPro" id="IPR000904">
    <property type="entry name" value="Sec7_dom"/>
</dbReference>
<feature type="compositionally biased region" description="Polar residues" evidence="1">
    <location>
        <begin position="439"/>
        <end position="461"/>
    </location>
</feature>
<feature type="compositionally biased region" description="Low complexity" evidence="1">
    <location>
        <begin position="367"/>
        <end position="376"/>
    </location>
</feature>
<dbReference type="Gene3D" id="1.10.1000.11">
    <property type="entry name" value="Arf Nucleotide-binding Site Opener,domain 2"/>
    <property type="match status" value="1"/>
</dbReference>
<name>A0A2T3ZI50_TRIA4</name>
<accession>A0A2T3ZI50</accession>
<feature type="compositionally biased region" description="Acidic residues" evidence="1">
    <location>
        <begin position="1491"/>
        <end position="1508"/>
    </location>
</feature>
<dbReference type="SMART" id="SM00222">
    <property type="entry name" value="Sec7"/>
    <property type="match status" value="1"/>
</dbReference>
<feature type="region of interest" description="Disordered" evidence="1">
    <location>
        <begin position="1328"/>
        <end position="1372"/>
    </location>
</feature>
<feature type="region of interest" description="Disordered" evidence="1">
    <location>
        <begin position="337"/>
        <end position="385"/>
    </location>
</feature>
<dbReference type="Gene3D" id="2.30.29.30">
    <property type="entry name" value="Pleckstrin-homology domain (PH domain)/Phosphotyrosine-binding domain (PTB)"/>
    <property type="match status" value="1"/>
</dbReference>
<dbReference type="PANTHER" id="PTHR10663:SF373">
    <property type="entry name" value="PH AND SEC7 DOMAIN-CONTAINING PROTEIN C11E3.11C"/>
    <property type="match status" value="1"/>
</dbReference>
<feature type="region of interest" description="Disordered" evidence="1">
    <location>
        <begin position="898"/>
        <end position="947"/>
    </location>
</feature>
<evidence type="ECO:0000256" key="1">
    <source>
        <dbReference type="SAM" id="MobiDB-lite"/>
    </source>
</evidence>
<evidence type="ECO:0000313" key="4">
    <source>
        <dbReference type="Proteomes" id="UP000240493"/>
    </source>
</evidence>
<feature type="compositionally biased region" description="Basic and acidic residues" evidence="1">
    <location>
        <begin position="585"/>
        <end position="595"/>
    </location>
</feature>
<feature type="region of interest" description="Disordered" evidence="1">
    <location>
        <begin position="1"/>
        <end position="20"/>
    </location>
</feature>
<feature type="compositionally biased region" description="Pro residues" evidence="1">
    <location>
        <begin position="498"/>
        <end position="509"/>
    </location>
</feature>
<proteinExistence type="predicted"/>
<dbReference type="GO" id="GO:0032012">
    <property type="term" value="P:regulation of ARF protein signal transduction"/>
    <property type="evidence" value="ECO:0007669"/>
    <property type="project" value="InterPro"/>
</dbReference>
<dbReference type="CDD" id="cd00171">
    <property type="entry name" value="Sec7"/>
    <property type="match status" value="1"/>
</dbReference>
<dbReference type="InterPro" id="IPR035999">
    <property type="entry name" value="Sec7_dom_sf"/>
</dbReference>
<feature type="compositionally biased region" description="Low complexity" evidence="1">
    <location>
        <begin position="262"/>
        <end position="272"/>
    </location>
</feature>
<dbReference type="PANTHER" id="PTHR10663">
    <property type="entry name" value="GUANYL-NUCLEOTIDE EXCHANGE FACTOR"/>
    <property type="match status" value="1"/>
</dbReference>
<keyword evidence="4" id="KW-1185">Reference proteome</keyword>
<gene>
    <name evidence="3" type="ORF">M441DRAFT_133001</name>
</gene>
<feature type="compositionally biased region" description="Basic and acidic residues" evidence="1">
    <location>
        <begin position="909"/>
        <end position="926"/>
    </location>
</feature>
<dbReference type="PROSITE" id="PS50190">
    <property type="entry name" value="SEC7"/>
    <property type="match status" value="1"/>
</dbReference>
<reference evidence="3 4" key="1">
    <citation type="submission" date="2016-07" db="EMBL/GenBank/DDBJ databases">
        <title>Multiple horizontal gene transfer events from other fungi enriched the ability of initially mycotrophic Trichoderma (Ascomycota) to feed on dead plant biomass.</title>
        <authorList>
            <consortium name="DOE Joint Genome Institute"/>
            <person name="Aerts A."/>
            <person name="Atanasova L."/>
            <person name="Chenthamara K."/>
            <person name="Zhang J."/>
            <person name="Grujic M."/>
            <person name="Henrissat B."/>
            <person name="Kuo A."/>
            <person name="Salamov A."/>
            <person name="Lipzen A."/>
            <person name="Labutti K."/>
            <person name="Barry K."/>
            <person name="Miao Y."/>
            <person name="Rahimi M.J."/>
            <person name="Shen Q."/>
            <person name="Grigoriev I.V."/>
            <person name="Kubicek C.P."/>
            <person name="Druzhinina I.S."/>
        </authorList>
    </citation>
    <scope>NUCLEOTIDE SEQUENCE [LARGE SCALE GENOMIC DNA]</scope>
    <source>
        <strain evidence="3 4">CBS 433.97</strain>
    </source>
</reference>
<feature type="compositionally biased region" description="Basic and acidic residues" evidence="1">
    <location>
        <begin position="1469"/>
        <end position="1490"/>
    </location>
</feature>
<dbReference type="Pfam" id="PF01369">
    <property type="entry name" value="Sec7"/>
    <property type="match status" value="1"/>
</dbReference>
<feature type="region of interest" description="Disordered" evidence="1">
    <location>
        <begin position="1201"/>
        <end position="1220"/>
    </location>
</feature>
<dbReference type="InterPro" id="IPR011993">
    <property type="entry name" value="PH-like_dom_sf"/>
</dbReference>
<feature type="compositionally biased region" description="Low complexity" evidence="1">
    <location>
        <begin position="1345"/>
        <end position="1357"/>
    </location>
</feature>
<evidence type="ECO:0000313" key="3">
    <source>
        <dbReference type="EMBL" id="PTB44489.1"/>
    </source>
</evidence>
<feature type="compositionally biased region" description="Low complexity" evidence="1">
    <location>
        <begin position="226"/>
        <end position="238"/>
    </location>
</feature>
<feature type="region of interest" description="Disordered" evidence="1">
    <location>
        <begin position="400"/>
        <end position="529"/>
    </location>
</feature>
<feature type="region of interest" description="Disordered" evidence="1">
    <location>
        <begin position="142"/>
        <end position="278"/>
    </location>
</feature>
<protein>
    <recommendedName>
        <fullName evidence="2">SEC7 domain-containing protein</fullName>
    </recommendedName>
</protein>
<feature type="compositionally biased region" description="Polar residues" evidence="1">
    <location>
        <begin position="239"/>
        <end position="249"/>
    </location>
</feature>
<dbReference type="Proteomes" id="UP000240493">
    <property type="component" value="Unassembled WGS sequence"/>
</dbReference>